<dbReference type="EMBL" id="KY684083">
    <property type="protein sequence ID" value="ARF08517.1"/>
    <property type="molecule type" value="Genomic_DNA"/>
</dbReference>
<gene>
    <name evidence="1" type="ORF">Catovirus_1_567</name>
</gene>
<name>A0A1V0S9W7_9VIRU</name>
<evidence type="ECO:0000313" key="1">
    <source>
        <dbReference type="EMBL" id="ARF08517.1"/>
    </source>
</evidence>
<accession>A0A1V0S9W7</accession>
<proteinExistence type="predicted"/>
<organism evidence="1">
    <name type="scientific">Catovirus CTV1</name>
    <dbReference type="NCBI Taxonomy" id="1977631"/>
    <lineage>
        <taxon>Viruses</taxon>
        <taxon>Varidnaviria</taxon>
        <taxon>Bamfordvirae</taxon>
        <taxon>Nucleocytoviricota</taxon>
        <taxon>Megaviricetes</taxon>
        <taxon>Imitervirales</taxon>
        <taxon>Mimiviridae</taxon>
        <taxon>Klosneuvirinae</taxon>
        <taxon>Catovirus</taxon>
    </lineage>
</organism>
<reference evidence="1" key="1">
    <citation type="journal article" date="2017" name="Science">
        <title>Giant viruses with an expanded complement of translation system components.</title>
        <authorList>
            <person name="Schulz F."/>
            <person name="Yutin N."/>
            <person name="Ivanova N.N."/>
            <person name="Ortega D.R."/>
            <person name="Lee T.K."/>
            <person name="Vierheilig J."/>
            <person name="Daims H."/>
            <person name="Horn M."/>
            <person name="Wagner M."/>
            <person name="Jensen G.J."/>
            <person name="Kyrpides N.C."/>
            <person name="Koonin E.V."/>
            <person name="Woyke T."/>
        </authorList>
    </citation>
    <scope>NUCLEOTIDE SEQUENCE</scope>
    <source>
        <strain evidence="1">CTV1</strain>
    </source>
</reference>
<protein>
    <submittedName>
        <fullName evidence="1">Uncharacterized protein</fullName>
    </submittedName>
</protein>
<sequence>MNHIFEKNSRLFTCKYYDESYQQFIEQHKDEIIKRAIKDTTFNVRYEKSNYILTPTTVIYPDDEKNNLESQLNRALSSGFNIMETNLKSEYINQITKEKLYVIPCQEISLGSDNKIVSVTTLCHNYKANFYVINYEKLCSYKFIEKYDINELFKSKCAIEFYTMWETKTYNTNMYMIGDDKIMDSHQIAYCNNWLYKNINNKADLFFENCLKKPEDLINFDNI</sequence>